<sequence length="496" mass="56017">MFELPKTGWIWLPNWTPRAVPTLALFRKQVVLDTVPAALPIRISADARYKLYINGTFVSYGPAKGDRTDWYYDEIDIAPALKSGKNVISVEVLAFPEGVWNHSLFHSATPGLYITENVSAPENGLPPYNSSPEEITAAILGGGTYSGYGVATRQGWKCRMDEGYKLRPEMPVFAPLCILEEWKALPQNQNWKNPGYCDDGWSDAANYDVLAIQPGVSPANLSPRPIPPMILRPGAFCEVCGKHTEHTEAWNNLLRNKGTVTVLPHTEEIVEFSAGEEMTAFLSLRVAGGQGAKIEILSSEGYVRSAGDPLSGTKTVKGDRIDWEHGTLEGYTDVFYPSGAGSLDIVEEYTPFWFRTFRFVRLTIRTGEEPLTICGFDYLETGYPLEVKTQVFTSDPSLEGIWDISLRSLRRCMQETYTDCPFYEQLQYIMDSRSQALFTYTVSADDRLARQCMEYFRRSQRPDGVLNNSYPNTRFNVIPTFSIFYILMLHDHMMYF</sequence>
<feature type="non-terminal residue" evidence="2">
    <location>
        <position position="496"/>
    </location>
</feature>
<dbReference type="Gene3D" id="2.60.420.10">
    <property type="entry name" value="Maltose phosphorylase, domain 3"/>
    <property type="match status" value="1"/>
</dbReference>
<evidence type="ECO:0000313" key="2">
    <source>
        <dbReference type="EMBL" id="MDO4842990.1"/>
    </source>
</evidence>
<feature type="domain" description="Alpha-L-rhamnosidase six-hairpin glycosidase" evidence="1">
    <location>
        <begin position="391"/>
        <end position="475"/>
    </location>
</feature>
<dbReference type="PANTHER" id="PTHR34987:SF2">
    <property type="entry name" value="B, PUTATIVE (AFU_ORTHOLOGUE AFUA_7G05040)-RELATED"/>
    <property type="match status" value="1"/>
</dbReference>
<evidence type="ECO:0000259" key="1">
    <source>
        <dbReference type="Pfam" id="PF17389"/>
    </source>
</evidence>
<dbReference type="AlphaFoldDB" id="A0AA43RLW5"/>
<comment type="caution">
    <text evidence="2">The sequence shown here is derived from an EMBL/GenBank/DDBJ whole genome shotgun (WGS) entry which is preliminary data.</text>
</comment>
<dbReference type="PANTHER" id="PTHR34987">
    <property type="entry name" value="C, PUTATIVE (AFU_ORTHOLOGUE AFUA_3G02880)-RELATED"/>
    <property type="match status" value="1"/>
</dbReference>
<proteinExistence type="predicted"/>
<dbReference type="SUPFAM" id="SSF49785">
    <property type="entry name" value="Galactose-binding domain-like"/>
    <property type="match status" value="1"/>
</dbReference>
<dbReference type="Pfam" id="PF17389">
    <property type="entry name" value="Bac_rhamnosid6H"/>
    <property type="match status" value="1"/>
</dbReference>
<dbReference type="InterPro" id="IPR035396">
    <property type="entry name" value="Bac_rhamnosid6H"/>
</dbReference>
<dbReference type="InterPro" id="IPR012341">
    <property type="entry name" value="6hp_glycosidase-like_sf"/>
</dbReference>
<accession>A0AA43RLW5</accession>
<keyword evidence="3" id="KW-1185">Reference proteome</keyword>
<organism evidence="2 3">
    <name type="scientific">Phoenicibacter congonensis</name>
    <dbReference type="NCBI Taxonomy" id="1944646"/>
    <lineage>
        <taxon>Bacteria</taxon>
        <taxon>Bacillati</taxon>
        <taxon>Actinomycetota</taxon>
        <taxon>Coriobacteriia</taxon>
        <taxon>Eggerthellales</taxon>
        <taxon>Eggerthellaceae</taxon>
        <taxon>Phoenicibacter</taxon>
    </lineage>
</organism>
<gene>
    <name evidence="2" type="ORF">Q3982_09970</name>
</gene>
<protein>
    <recommendedName>
        <fullName evidence="1">Alpha-L-rhamnosidase six-hairpin glycosidase domain-containing protein</fullName>
    </recommendedName>
</protein>
<name>A0AA43RLW5_9ACTN</name>
<dbReference type="GO" id="GO:0005975">
    <property type="term" value="P:carbohydrate metabolic process"/>
    <property type="evidence" value="ECO:0007669"/>
    <property type="project" value="InterPro"/>
</dbReference>
<evidence type="ECO:0000313" key="3">
    <source>
        <dbReference type="Proteomes" id="UP001168575"/>
    </source>
</evidence>
<dbReference type="InterPro" id="IPR008979">
    <property type="entry name" value="Galactose-bd-like_sf"/>
</dbReference>
<reference evidence="2" key="1">
    <citation type="submission" date="2023-07" db="EMBL/GenBank/DDBJ databases">
        <title>Between Cages and Wild: Unraveling the Impact of Captivity on Animal Microbiomes and Antimicrobial Resistance.</title>
        <authorList>
            <person name="Schmartz G.P."/>
            <person name="Rehner J."/>
            <person name="Schuff M.J."/>
            <person name="Becker S.L."/>
            <person name="Kravczyk M."/>
            <person name="Gurevich A."/>
            <person name="Francke R."/>
            <person name="Mueller R."/>
            <person name="Keller V."/>
            <person name="Keller A."/>
        </authorList>
    </citation>
    <scope>NUCLEOTIDE SEQUENCE</scope>
    <source>
        <strain evidence="2">S12M_St_49</strain>
    </source>
</reference>
<dbReference type="EMBL" id="JAUMVS010000407">
    <property type="protein sequence ID" value="MDO4842990.1"/>
    <property type="molecule type" value="Genomic_DNA"/>
</dbReference>
<dbReference type="Gene3D" id="2.60.120.260">
    <property type="entry name" value="Galactose-binding domain-like"/>
    <property type="match status" value="2"/>
</dbReference>
<dbReference type="Proteomes" id="UP001168575">
    <property type="component" value="Unassembled WGS sequence"/>
</dbReference>
<dbReference type="Gene3D" id="1.50.10.10">
    <property type="match status" value="1"/>
</dbReference>